<reference evidence="3 4" key="1">
    <citation type="submission" date="2021-05" db="EMBL/GenBank/DDBJ databases">
        <title>The draft genome of Geobacter chapellei DSM 13688.</title>
        <authorList>
            <person name="Xu Z."/>
            <person name="Masuda Y."/>
            <person name="Itoh H."/>
            <person name="Senoo K."/>
        </authorList>
    </citation>
    <scope>NUCLEOTIDE SEQUENCE [LARGE SCALE GENOMIC DNA]</scope>
    <source>
        <strain evidence="3 4">DSM 13688</strain>
    </source>
</reference>
<sequence length="528" mass="57727">MKPSLKYWIFILGIACAIFGVILASVFGSWFNLEPHEQAYLAGLADRILPFPLLGAIALFMVISGMVSLLFRYYIIPIMRMAESTQLISLSNPEHRVPTTGAREVAHLAGIINASADAYQKLQQEVETAAYEARADLLEERNRFAALMSELPAGVLVCNIHGLILLYNRQAQTLLQASAQEKFTGPTGGKDGWIGLGRSLFGVIPREPVVAGIERLQQAVSAGQPDPIARFTVEHGEGSPLTISMAPVFSFHCDQHDECIQCDRRSMSGLVLTLGNTTAQGAAADDPTWLTVEADQESEAPAGQQPAPESRPTFYEFNLFHHQPLGEMGEQSLRRLTYVAFDTETTGLNPSAGDEIVQLGAVRIVNGKLIRGEMIDQLIDPRRPIPEVSTAIHGITEKMVACKPTIDQVLPHFRHFVEDAVLVAHNAAFDMRCLQLKESRTGVKFDNPVLDTLLLSSILHPNQESHSLDEIAARLSLTNIGRHTALGDAIVTAEVLLKMIPLLEARGIVTLSDALKASARSPYATIRY</sequence>
<feature type="domain" description="HAMP" evidence="2">
    <location>
        <begin position="72"/>
        <end position="124"/>
    </location>
</feature>
<evidence type="ECO:0000313" key="3">
    <source>
        <dbReference type="EMBL" id="MBT1073627.1"/>
    </source>
</evidence>
<dbReference type="CDD" id="cd06127">
    <property type="entry name" value="DEDDh"/>
    <property type="match status" value="1"/>
</dbReference>
<feature type="transmembrane region" description="Helical" evidence="1">
    <location>
        <begin position="7"/>
        <end position="31"/>
    </location>
</feature>
<dbReference type="Proteomes" id="UP000784128">
    <property type="component" value="Unassembled WGS sequence"/>
</dbReference>
<evidence type="ECO:0000259" key="2">
    <source>
        <dbReference type="PROSITE" id="PS50885"/>
    </source>
</evidence>
<dbReference type="InterPro" id="IPR000014">
    <property type="entry name" value="PAS"/>
</dbReference>
<dbReference type="SUPFAM" id="SSF55785">
    <property type="entry name" value="PYP-like sensor domain (PAS domain)"/>
    <property type="match status" value="1"/>
</dbReference>
<keyword evidence="1" id="KW-0472">Membrane</keyword>
<dbReference type="InterPro" id="IPR013520">
    <property type="entry name" value="Ribonucl_H"/>
</dbReference>
<comment type="caution">
    <text evidence="3">The sequence shown here is derived from an EMBL/GenBank/DDBJ whole genome shotgun (WGS) entry which is preliminary data.</text>
</comment>
<dbReference type="Pfam" id="PF00929">
    <property type="entry name" value="RNase_T"/>
    <property type="match status" value="1"/>
</dbReference>
<dbReference type="RefSeq" id="WP_214301711.1">
    <property type="nucleotide sequence ID" value="NZ_JAHDYS010000034.1"/>
</dbReference>
<dbReference type="InterPro" id="IPR012337">
    <property type="entry name" value="RNaseH-like_sf"/>
</dbReference>
<name>A0ABS5UD81_9BACT</name>
<dbReference type="PROSITE" id="PS50885">
    <property type="entry name" value="HAMP"/>
    <property type="match status" value="1"/>
</dbReference>
<dbReference type="EMBL" id="JAHDYS010000034">
    <property type="protein sequence ID" value="MBT1073627.1"/>
    <property type="molecule type" value="Genomic_DNA"/>
</dbReference>
<evidence type="ECO:0000256" key="1">
    <source>
        <dbReference type="SAM" id="Phobius"/>
    </source>
</evidence>
<dbReference type="InterPro" id="IPR003660">
    <property type="entry name" value="HAMP_dom"/>
</dbReference>
<dbReference type="PANTHER" id="PTHR30231">
    <property type="entry name" value="DNA POLYMERASE III SUBUNIT EPSILON"/>
    <property type="match status" value="1"/>
</dbReference>
<dbReference type="NCBIfam" id="TIGR00573">
    <property type="entry name" value="dnaq"/>
    <property type="match status" value="1"/>
</dbReference>
<dbReference type="InterPro" id="IPR006054">
    <property type="entry name" value="DnaQ"/>
</dbReference>
<dbReference type="SMART" id="SM00479">
    <property type="entry name" value="EXOIII"/>
    <property type="match status" value="1"/>
</dbReference>
<dbReference type="CDD" id="cd00130">
    <property type="entry name" value="PAS"/>
    <property type="match status" value="1"/>
</dbReference>
<dbReference type="SUPFAM" id="SSF53098">
    <property type="entry name" value="Ribonuclease H-like"/>
    <property type="match status" value="1"/>
</dbReference>
<keyword evidence="1" id="KW-1133">Transmembrane helix</keyword>
<gene>
    <name evidence="3" type="ORF">KJB30_17770</name>
</gene>
<feature type="transmembrane region" description="Helical" evidence="1">
    <location>
        <begin position="51"/>
        <end position="71"/>
    </location>
</feature>
<organism evidence="3 4">
    <name type="scientific">Pelotalea chapellei</name>
    <dbReference type="NCBI Taxonomy" id="44671"/>
    <lineage>
        <taxon>Bacteria</taxon>
        <taxon>Pseudomonadati</taxon>
        <taxon>Thermodesulfobacteriota</taxon>
        <taxon>Desulfuromonadia</taxon>
        <taxon>Geobacterales</taxon>
        <taxon>Geobacteraceae</taxon>
        <taxon>Pelotalea</taxon>
    </lineage>
</organism>
<dbReference type="Gene3D" id="3.30.420.10">
    <property type="entry name" value="Ribonuclease H-like superfamily/Ribonuclease H"/>
    <property type="match status" value="1"/>
</dbReference>
<dbReference type="InterPro" id="IPR035965">
    <property type="entry name" value="PAS-like_dom_sf"/>
</dbReference>
<keyword evidence="4" id="KW-1185">Reference proteome</keyword>
<dbReference type="PANTHER" id="PTHR30231:SF41">
    <property type="entry name" value="DNA POLYMERASE III SUBUNIT EPSILON"/>
    <property type="match status" value="1"/>
</dbReference>
<feature type="transmembrane region" description="Helical" evidence="1">
    <location>
        <begin position="144"/>
        <end position="167"/>
    </location>
</feature>
<proteinExistence type="predicted"/>
<evidence type="ECO:0000313" key="4">
    <source>
        <dbReference type="Proteomes" id="UP000784128"/>
    </source>
</evidence>
<dbReference type="InterPro" id="IPR036397">
    <property type="entry name" value="RNaseH_sf"/>
</dbReference>
<protein>
    <recommendedName>
        <fullName evidence="2">HAMP domain-containing protein</fullName>
    </recommendedName>
</protein>
<accession>A0ABS5UD81</accession>
<keyword evidence="1" id="KW-0812">Transmembrane</keyword>
<dbReference type="Gene3D" id="3.30.450.20">
    <property type="entry name" value="PAS domain"/>
    <property type="match status" value="1"/>
</dbReference>